<name>X0Q2V9_RHOWR</name>
<comment type="caution">
    <text evidence="2">The sequence shown here is derived from an EMBL/GenBank/DDBJ whole genome shotgun (WGS) entry which is preliminary data.</text>
</comment>
<organism evidence="2 3">
    <name type="scientific">Rhodococcus wratislaviensis NBRC 100605</name>
    <dbReference type="NCBI Taxonomy" id="1219028"/>
    <lineage>
        <taxon>Bacteria</taxon>
        <taxon>Bacillati</taxon>
        <taxon>Actinomycetota</taxon>
        <taxon>Actinomycetes</taxon>
        <taxon>Mycobacteriales</taxon>
        <taxon>Nocardiaceae</taxon>
        <taxon>Rhodococcus</taxon>
    </lineage>
</organism>
<feature type="region of interest" description="Disordered" evidence="1">
    <location>
        <begin position="104"/>
        <end position="212"/>
    </location>
</feature>
<gene>
    <name evidence="2" type="ORF">RW1_020_00120</name>
</gene>
<accession>X0Q2V9</accession>
<dbReference type="EMBL" id="BAWF01000020">
    <property type="protein sequence ID" value="GAF45377.1"/>
    <property type="molecule type" value="Genomic_DNA"/>
</dbReference>
<evidence type="ECO:0000313" key="3">
    <source>
        <dbReference type="Proteomes" id="UP000019491"/>
    </source>
</evidence>
<sequence>MLAATLADAVTMATDAAQPDVVVVDPSRWQTVANIAATGLNNADASGSSGDTRNLLAGCLSEFAATGSAASDVLGSCADELGAVDGGIAPRLVAALELGDLSESAGPGSFDHTPAGVEAPSPEGPSPEANTGTAAATGEPEAEAAATPAPQRPRTWNRPGTKEFVAPSAGTVTSTMGNGSRLIRPAPVLRRRREHSAPAVQSHRSVERDGGR</sequence>
<reference evidence="2 3" key="1">
    <citation type="submission" date="2014-02" db="EMBL/GenBank/DDBJ databases">
        <title>Whole genome shotgun sequence of Rhodococcus wratislaviensis NBRC 100605.</title>
        <authorList>
            <person name="Hosoyama A."/>
            <person name="Tsuchikane K."/>
            <person name="Yoshida I."/>
            <person name="Ohji S."/>
            <person name="Ichikawa N."/>
            <person name="Yamazoe A."/>
            <person name="Fujita N."/>
        </authorList>
    </citation>
    <scope>NUCLEOTIDE SEQUENCE [LARGE SCALE GENOMIC DNA]</scope>
    <source>
        <strain evidence="2 3">NBRC 100605</strain>
    </source>
</reference>
<evidence type="ECO:0000256" key="1">
    <source>
        <dbReference type="SAM" id="MobiDB-lite"/>
    </source>
</evidence>
<protein>
    <submittedName>
        <fullName evidence="2">Uncharacterized protein</fullName>
    </submittedName>
</protein>
<keyword evidence="3" id="KW-1185">Reference proteome</keyword>
<dbReference type="Proteomes" id="UP000019491">
    <property type="component" value="Unassembled WGS sequence"/>
</dbReference>
<proteinExistence type="predicted"/>
<dbReference type="AlphaFoldDB" id="X0Q2V9"/>
<feature type="compositionally biased region" description="Low complexity" evidence="1">
    <location>
        <begin position="118"/>
        <end position="149"/>
    </location>
</feature>
<evidence type="ECO:0000313" key="2">
    <source>
        <dbReference type="EMBL" id="GAF45377.1"/>
    </source>
</evidence>